<dbReference type="InterPro" id="IPR015057">
    <property type="entry name" value="Rv2632c-like"/>
</dbReference>
<evidence type="ECO:0000313" key="2">
    <source>
        <dbReference type="Proteomes" id="UP000473014"/>
    </source>
</evidence>
<dbReference type="OrthoDB" id="4828144at2"/>
<organism evidence="1 2">
    <name type="scientific">Streptomyces taklimakanensis</name>
    <dbReference type="NCBI Taxonomy" id="2569853"/>
    <lineage>
        <taxon>Bacteria</taxon>
        <taxon>Bacillati</taxon>
        <taxon>Actinomycetota</taxon>
        <taxon>Actinomycetes</taxon>
        <taxon>Kitasatosporales</taxon>
        <taxon>Streptomycetaceae</taxon>
        <taxon>Streptomyces</taxon>
    </lineage>
</organism>
<dbReference type="RefSeq" id="WP_155069839.1">
    <property type="nucleotide sequence ID" value="NZ_WIXO01000001.1"/>
</dbReference>
<dbReference type="EMBL" id="WIXO01000001">
    <property type="protein sequence ID" value="MTE18103.1"/>
    <property type="molecule type" value="Genomic_DNA"/>
</dbReference>
<sequence>MTHTQDWKVRLHLFEDGGTTKARAVLDIGDTAITGQGVARRNPHDRDIPEIGDELAAGRAMNDLARKLLSVAQSDIEGISHPGP</sequence>
<comment type="caution">
    <text evidence="1">The sequence shown here is derived from an EMBL/GenBank/DDBJ whole genome shotgun (WGS) entry which is preliminary data.</text>
</comment>
<dbReference type="InterPro" id="IPR038070">
    <property type="entry name" value="Rv2632c-like_sf"/>
</dbReference>
<evidence type="ECO:0000313" key="1">
    <source>
        <dbReference type="EMBL" id="MTE18103.1"/>
    </source>
</evidence>
<dbReference type="Pfam" id="PF08962">
    <property type="entry name" value="Rv2632c-like"/>
    <property type="match status" value="1"/>
</dbReference>
<dbReference type="SUPFAM" id="SSF143212">
    <property type="entry name" value="Rv2632c-like"/>
    <property type="match status" value="1"/>
</dbReference>
<dbReference type="Proteomes" id="UP000473014">
    <property type="component" value="Unassembled WGS sequence"/>
</dbReference>
<keyword evidence="2" id="KW-1185">Reference proteome</keyword>
<reference evidence="1 2" key="1">
    <citation type="submission" date="2019-11" db="EMBL/GenBank/DDBJ databases">
        <authorList>
            <person name="Yuan L."/>
        </authorList>
    </citation>
    <scope>NUCLEOTIDE SEQUENCE [LARGE SCALE GENOMIC DNA]</scope>
    <source>
        <strain evidence="1 2">TRM43335</strain>
    </source>
</reference>
<dbReference type="Gene3D" id="3.30.160.240">
    <property type="entry name" value="Rv1738"/>
    <property type="match status" value="1"/>
</dbReference>
<proteinExistence type="predicted"/>
<protein>
    <submittedName>
        <fullName evidence="1">DUF1876 domain-containing protein</fullName>
    </submittedName>
</protein>
<gene>
    <name evidence="1" type="ORF">F0L17_02940</name>
</gene>
<name>A0A6G2B7Q1_9ACTN</name>
<accession>A0A6G2B7Q1</accession>
<dbReference type="AlphaFoldDB" id="A0A6G2B7Q1"/>